<evidence type="ECO:0000256" key="4">
    <source>
        <dbReference type="HAMAP-Rule" id="MF_01082"/>
    </source>
</evidence>
<dbReference type="PANTHER" id="PTHR47811">
    <property type="entry name" value="TRNA PSEUDOURIDINE SYNTHASE D"/>
    <property type="match status" value="1"/>
</dbReference>
<dbReference type="GO" id="GO:0031119">
    <property type="term" value="P:tRNA pseudouridine synthesis"/>
    <property type="evidence" value="ECO:0007669"/>
    <property type="project" value="UniProtKB-UniRule"/>
</dbReference>
<proteinExistence type="inferred from homology"/>
<dbReference type="FunFam" id="3.30.2350.20:FF:000008">
    <property type="entry name" value="tRNA pseudouridine synthase D"/>
    <property type="match status" value="1"/>
</dbReference>
<dbReference type="Gene3D" id="3.30.2350.20">
    <property type="entry name" value="TruD, catalytic domain"/>
    <property type="match status" value="1"/>
</dbReference>
<dbReference type="NCBIfam" id="TIGR00094">
    <property type="entry name" value="tRNA_TruD_broad"/>
    <property type="match status" value="1"/>
</dbReference>
<dbReference type="InterPro" id="IPR042214">
    <property type="entry name" value="TruD_catalytic"/>
</dbReference>
<dbReference type="Pfam" id="PF01142">
    <property type="entry name" value="TruD"/>
    <property type="match status" value="2"/>
</dbReference>
<dbReference type="InterPro" id="IPR011760">
    <property type="entry name" value="PsdUridine_synth_TruD_insert"/>
</dbReference>
<keyword evidence="3 4" id="KW-0413">Isomerase</keyword>
<gene>
    <name evidence="4 6" type="primary">truD</name>
    <name evidence="6" type="ORF">DZD40_07180</name>
</gene>
<keyword evidence="2 4" id="KW-0819">tRNA processing</keyword>
<comment type="similarity">
    <text evidence="1 4">Belongs to the pseudouridine synthase TruD family.</text>
</comment>
<dbReference type="SUPFAM" id="SSF55120">
    <property type="entry name" value="Pseudouridine synthase"/>
    <property type="match status" value="1"/>
</dbReference>
<dbReference type="Proteomes" id="UP000286095">
    <property type="component" value="Unassembled WGS sequence"/>
</dbReference>
<dbReference type="HAMAP" id="MF_01082">
    <property type="entry name" value="TruD"/>
    <property type="match status" value="1"/>
</dbReference>
<evidence type="ECO:0000256" key="2">
    <source>
        <dbReference type="ARBA" id="ARBA00022694"/>
    </source>
</evidence>
<dbReference type="InterPro" id="IPR020103">
    <property type="entry name" value="PsdUridine_synth_cat_dom_sf"/>
</dbReference>
<comment type="caution">
    <text evidence="6">The sequence shown here is derived from an EMBL/GenBank/DDBJ whole genome shotgun (WGS) entry which is preliminary data.</text>
</comment>
<name>A0A424YYJ5_9BACT</name>
<accession>A0A424YYJ5</accession>
<dbReference type="PROSITE" id="PS01268">
    <property type="entry name" value="UPF0024"/>
    <property type="match status" value="1"/>
</dbReference>
<dbReference type="STRING" id="1813019.A2J15_07225"/>
<dbReference type="GO" id="GO:0005829">
    <property type="term" value="C:cytosol"/>
    <property type="evidence" value="ECO:0007669"/>
    <property type="project" value="TreeGrafter"/>
</dbReference>
<dbReference type="NCBIfam" id="NF002154">
    <property type="entry name" value="PRK00984.1-3"/>
    <property type="match status" value="1"/>
</dbReference>
<dbReference type="AlphaFoldDB" id="A0A424YYJ5"/>
<evidence type="ECO:0000256" key="1">
    <source>
        <dbReference type="ARBA" id="ARBA00007953"/>
    </source>
</evidence>
<evidence type="ECO:0000256" key="3">
    <source>
        <dbReference type="ARBA" id="ARBA00023235"/>
    </source>
</evidence>
<organism evidence="6 7">
    <name type="scientific">Campylobacter hepaticus</name>
    <dbReference type="NCBI Taxonomy" id="1813019"/>
    <lineage>
        <taxon>Bacteria</taxon>
        <taxon>Pseudomonadati</taxon>
        <taxon>Campylobacterota</taxon>
        <taxon>Epsilonproteobacteria</taxon>
        <taxon>Campylobacterales</taxon>
        <taxon>Campylobacteraceae</taxon>
        <taxon>Campylobacter</taxon>
    </lineage>
</organism>
<comment type="function">
    <text evidence="4">Responsible for synthesis of pseudouridine from uracil-13 in transfer RNAs.</text>
</comment>
<dbReference type="PANTHER" id="PTHR47811:SF1">
    <property type="entry name" value="TRNA PSEUDOURIDINE SYNTHASE D"/>
    <property type="match status" value="1"/>
</dbReference>
<evidence type="ECO:0000313" key="7">
    <source>
        <dbReference type="Proteomes" id="UP000286095"/>
    </source>
</evidence>
<dbReference type="InterPro" id="IPR020119">
    <property type="entry name" value="PsdUridine_synth_TruD_CS"/>
</dbReference>
<evidence type="ECO:0000313" key="6">
    <source>
        <dbReference type="EMBL" id="RQD86032.1"/>
    </source>
</evidence>
<dbReference type="GO" id="GO:0003723">
    <property type="term" value="F:RNA binding"/>
    <property type="evidence" value="ECO:0007669"/>
    <property type="project" value="InterPro"/>
</dbReference>
<dbReference type="GO" id="GO:0160150">
    <property type="term" value="F:tRNA pseudouridine(13) synthase activity"/>
    <property type="evidence" value="ECO:0007669"/>
    <property type="project" value="UniProtKB-EC"/>
</dbReference>
<dbReference type="PROSITE" id="PS50984">
    <property type="entry name" value="TRUD"/>
    <property type="match status" value="1"/>
</dbReference>
<evidence type="ECO:0000259" key="5">
    <source>
        <dbReference type="PROSITE" id="PS50984"/>
    </source>
</evidence>
<dbReference type="InterPro" id="IPR050170">
    <property type="entry name" value="TruD_pseudoU_synthase"/>
</dbReference>
<dbReference type="RefSeq" id="WP_124134683.1">
    <property type="nucleotide sequence ID" value="NZ_QURW01000025.1"/>
</dbReference>
<protein>
    <recommendedName>
        <fullName evidence="4">tRNA pseudouridine synthase D</fullName>
        <ecNumber evidence="4">5.4.99.27</ecNumber>
    </recommendedName>
    <alternativeName>
        <fullName evidence="4">tRNA pseudouridine(13) synthase</fullName>
    </alternativeName>
    <alternativeName>
        <fullName evidence="4">tRNA pseudouridylate synthase D</fullName>
    </alternativeName>
    <alternativeName>
        <fullName evidence="4">tRNA-uridine isomerase D</fullName>
    </alternativeName>
</protein>
<feature type="domain" description="TRUD" evidence="5">
    <location>
        <begin position="160"/>
        <end position="330"/>
    </location>
</feature>
<dbReference type="EMBL" id="QURW01000025">
    <property type="protein sequence ID" value="RQD86032.1"/>
    <property type="molecule type" value="Genomic_DNA"/>
</dbReference>
<comment type="catalytic activity">
    <reaction evidence="4">
        <text>uridine(13) in tRNA = pseudouridine(13) in tRNA</text>
        <dbReference type="Rhea" id="RHEA:42540"/>
        <dbReference type="Rhea" id="RHEA-COMP:10105"/>
        <dbReference type="Rhea" id="RHEA-COMP:10106"/>
        <dbReference type="ChEBI" id="CHEBI:65314"/>
        <dbReference type="ChEBI" id="CHEBI:65315"/>
        <dbReference type="EC" id="5.4.99.27"/>
    </reaction>
</comment>
<dbReference type="EC" id="5.4.99.27" evidence="4"/>
<reference evidence="6 7" key="1">
    <citation type="submission" date="2018-08" db="EMBL/GenBank/DDBJ databases">
        <title>Survival mechanisms of Campylobacter hepaticus identified by genomic analysis and comparative transcriptomic analysis of in vivo and in vitro derived bacteria.</title>
        <authorList>
            <person name="Van T.T.H."/>
            <person name="Moore R.J."/>
        </authorList>
    </citation>
    <scope>NUCLEOTIDE SEQUENCE [LARGE SCALE GENOMIC DNA]</scope>
    <source>
        <strain evidence="6 7">54L</strain>
    </source>
</reference>
<feature type="active site" description="Nucleophile" evidence="4">
    <location>
        <position position="85"/>
    </location>
</feature>
<dbReference type="InterPro" id="IPR001656">
    <property type="entry name" value="PsdUridine_synth_TruD"/>
</dbReference>
<sequence length="372" mass="43737">MNLAEKSTIFKPLYSLKHSPINVHFSKNSDDFVVREKPLYEFNGKGEHLVLYINKKDLTTNEALKILSQASGAKMRDFGYAGLKDKQGSTFQYLSMPKKFESFLEHFSHPKLKILEIFTHENKLRIGHLKGNSFFIRLKKVLPSDALKLEQVLINLDKQGFANYFGYQRFGKFKDNYKEAFEILRGKKMKNVKMKEFLLSAFQSEFFNRYLSKRVELSHFVNDFSVNELMQIYGISKDEVKELKKQKNFFKLLKGEVLGHYPFGKCFLCEDLDAELERFNARDISAMGLLMGAKAYEIQKGLALNLENEIFKDILEFKSQMQGSRRFMWGYLKDLKWRYDQQKAHFCMEFFLEKGSYATVVLEEILHKDLFE</sequence>